<keyword evidence="4" id="KW-1185">Reference proteome</keyword>
<dbReference type="Pfam" id="PF20434">
    <property type="entry name" value="BD-FAE"/>
    <property type="match status" value="1"/>
</dbReference>
<dbReference type="Gene3D" id="3.40.50.1820">
    <property type="entry name" value="alpha/beta hydrolase"/>
    <property type="match status" value="1"/>
</dbReference>
<reference evidence="3 4" key="1">
    <citation type="submission" date="2023-07" db="EMBL/GenBank/DDBJ databases">
        <title>Genomic Encyclopedia of Type Strains, Phase IV (KMG-IV): sequencing the most valuable type-strain genomes for metagenomic binning, comparative biology and taxonomic classification.</title>
        <authorList>
            <person name="Goeker M."/>
        </authorList>
    </citation>
    <scope>NUCLEOTIDE SEQUENCE [LARGE SCALE GENOMIC DNA]</scope>
    <source>
        <strain evidence="3 4">DSM 5896</strain>
    </source>
</reference>
<dbReference type="GO" id="GO:0004061">
    <property type="term" value="F:arylformamidase activity"/>
    <property type="evidence" value="ECO:0007669"/>
    <property type="project" value="UniProtKB-EC"/>
</dbReference>
<evidence type="ECO:0000256" key="1">
    <source>
        <dbReference type="ARBA" id="ARBA00022801"/>
    </source>
</evidence>
<dbReference type="EC" id="3.5.1.9" evidence="3"/>
<evidence type="ECO:0000313" key="4">
    <source>
        <dbReference type="Proteomes" id="UP001237448"/>
    </source>
</evidence>
<comment type="caution">
    <text evidence="3">The sequence shown here is derived from an EMBL/GenBank/DDBJ whole genome shotgun (WGS) entry which is preliminary data.</text>
</comment>
<protein>
    <submittedName>
        <fullName evidence="3">Arylformamidase</fullName>
        <ecNumber evidence="3">3.5.1.9</ecNumber>
    </submittedName>
</protein>
<keyword evidence="1 3" id="KW-0378">Hydrolase</keyword>
<proteinExistence type="predicted"/>
<dbReference type="RefSeq" id="WP_307424622.1">
    <property type="nucleotide sequence ID" value="NZ_JAUSVK010000001.1"/>
</dbReference>
<evidence type="ECO:0000259" key="2">
    <source>
        <dbReference type="Pfam" id="PF20434"/>
    </source>
</evidence>
<dbReference type="PANTHER" id="PTHR48081:SF33">
    <property type="entry name" value="KYNURENINE FORMAMIDASE"/>
    <property type="match status" value="1"/>
</dbReference>
<dbReference type="Proteomes" id="UP001237448">
    <property type="component" value="Unassembled WGS sequence"/>
</dbReference>
<feature type="domain" description="BD-FAE-like" evidence="2">
    <location>
        <begin position="51"/>
        <end position="154"/>
    </location>
</feature>
<dbReference type="PANTHER" id="PTHR48081">
    <property type="entry name" value="AB HYDROLASE SUPERFAMILY PROTEIN C4A8.06C"/>
    <property type="match status" value="1"/>
</dbReference>
<dbReference type="InterPro" id="IPR050300">
    <property type="entry name" value="GDXG_lipolytic_enzyme"/>
</dbReference>
<sequence length="285" mass="29962">MAETADPFMIRAHVPHFERCVADYRAASEATRGRLAGRLGLAYGGQADERLDLFFPPGHGPQGRPAPIHIFVHGGYWRANTRHDYAFVADAVTARGAIAAIVDYSLMPGARMATLVAQVRSAAAWIAAHAAEFGGDPAAISASGHSAGGHLASYLVGRGPFETDVPAPAVRSVLLVSGLYDLAPIARSFLQAEIGLTEEEIAAWSPCDGTVCEGSDIRILVGAAETPPFFDQAQRFSAHLAEAGHQAPVHRLEGEDHMTIVRSLGRPGTACEAHLGATIAASLGK</sequence>
<dbReference type="SUPFAM" id="SSF53474">
    <property type="entry name" value="alpha/beta-Hydrolases"/>
    <property type="match status" value="1"/>
</dbReference>
<organism evidence="3 4">
    <name type="scientific">Labrys monachus</name>
    <dbReference type="NCBI Taxonomy" id="217067"/>
    <lineage>
        <taxon>Bacteria</taxon>
        <taxon>Pseudomonadati</taxon>
        <taxon>Pseudomonadota</taxon>
        <taxon>Alphaproteobacteria</taxon>
        <taxon>Hyphomicrobiales</taxon>
        <taxon>Xanthobacteraceae</taxon>
        <taxon>Labrys</taxon>
    </lineage>
</organism>
<evidence type="ECO:0000313" key="3">
    <source>
        <dbReference type="EMBL" id="MDQ0391769.1"/>
    </source>
</evidence>
<dbReference type="InterPro" id="IPR049492">
    <property type="entry name" value="BD-FAE-like_dom"/>
</dbReference>
<gene>
    <name evidence="3" type="ORF">J3R73_001561</name>
</gene>
<name>A0ABU0FCB1_9HYPH</name>
<accession>A0ABU0FCB1</accession>
<dbReference type="EMBL" id="JAUSVK010000001">
    <property type="protein sequence ID" value="MDQ0391769.1"/>
    <property type="molecule type" value="Genomic_DNA"/>
</dbReference>
<dbReference type="InterPro" id="IPR029058">
    <property type="entry name" value="AB_hydrolase_fold"/>
</dbReference>